<dbReference type="Proteomes" id="UP000516480">
    <property type="component" value="Chromosome 12"/>
</dbReference>
<evidence type="ECO:0000313" key="2">
    <source>
        <dbReference type="EMBL" id="CXI78647.1"/>
    </source>
</evidence>
<evidence type="ECO:0000313" key="11">
    <source>
        <dbReference type="Proteomes" id="UP000516480"/>
    </source>
</evidence>
<proteinExistence type="predicted"/>
<dbReference type="EMBL" id="LT160032">
    <property type="protein sequence ID" value="CXI78647.1"/>
    <property type="molecule type" value="Genomic_DNA"/>
</dbReference>
<reference evidence="2 7" key="1">
    <citation type="submission" date="2016-02" db="EMBL/GenBank/DDBJ databases">
        <authorList>
            <consortium name="Pathogen Informatics"/>
        </authorList>
    </citation>
    <scope>NUCLEOTIDE SEQUENCE [LARGE SCALE GENOMIC DNA]</scope>
    <source>
        <strain evidence="2 7">K173</strain>
        <strain evidence="3 11">NK65 ny</strain>
        <strain evidence="4 10">NK65e</strain>
        <strain evidence="6 8">SP11 Antwerpcl1</strain>
        <strain evidence="5 9">SP11 RLL</strain>
    </source>
</reference>
<dbReference type="OMA" id="VSYFACK"/>
<dbReference type="Proteomes" id="UP000069549">
    <property type="component" value="Chromosome 12"/>
</dbReference>
<evidence type="ECO:0000313" key="10">
    <source>
        <dbReference type="Proteomes" id="UP000220214"/>
    </source>
</evidence>
<evidence type="ECO:0000313" key="5">
    <source>
        <dbReference type="EMBL" id="SCO61910.1"/>
    </source>
</evidence>
<evidence type="ECO:0000256" key="1">
    <source>
        <dbReference type="SAM" id="MobiDB-lite"/>
    </source>
</evidence>
<dbReference type="EMBL" id="LT608260">
    <property type="protein sequence ID" value="SCO63721.1"/>
    <property type="molecule type" value="Genomic_DNA"/>
</dbReference>
<dbReference type="OrthoDB" id="371246at2759"/>
<name>A0A0Y9YKR5_PLABE</name>
<evidence type="ECO:0000313" key="3">
    <source>
        <dbReference type="EMBL" id="SCM25204.1"/>
    </source>
</evidence>
<feature type="compositionally biased region" description="Basic and acidic residues" evidence="1">
    <location>
        <begin position="976"/>
        <end position="992"/>
    </location>
</feature>
<organism evidence="2 7">
    <name type="scientific">Plasmodium berghei</name>
    <dbReference type="NCBI Taxonomy" id="5821"/>
    <lineage>
        <taxon>Eukaryota</taxon>
        <taxon>Sar</taxon>
        <taxon>Alveolata</taxon>
        <taxon>Apicomplexa</taxon>
        <taxon>Aconoidasida</taxon>
        <taxon>Haemosporida</taxon>
        <taxon>Plasmodiidae</taxon>
        <taxon>Plasmodium</taxon>
        <taxon>Plasmodium (Vinckeia)</taxon>
    </lineage>
</organism>
<dbReference type="VEuPathDB" id="PlasmoDB:PBANKA_1225300"/>
<gene>
    <name evidence="2" type="ORF">PBK173_000338400</name>
    <name evidence="4" type="ORF">PBNK65E_000329000</name>
    <name evidence="3" type="ORF">PBNK65NY_000328600</name>
    <name evidence="6" type="ORF">PBSP11A_000328900</name>
    <name evidence="5" type="ORF">PBSP11RLL_000328900</name>
</gene>
<feature type="region of interest" description="Disordered" evidence="1">
    <location>
        <begin position="971"/>
        <end position="1019"/>
    </location>
</feature>
<evidence type="ECO:0000313" key="8">
    <source>
        <dbReference type="Proteomes" id="UP000219860"/>
    </source>
</evidence>
<accession>A0A0Y9YKR5</accession>
<evidence type="ECO:0000313" key="4">
    <source>
        <dbReference type="EMBL" id="SCN27296.1"/>
    </source>
</evidence>
<dbReference type="Proteomes" id="UP000220214">
    <property type="component" value="Chromosome 12"/>
</dbReference>
<feature type="region of interest" description="Disordered" evidence="1">
    <location>
        <begin position="743"/>
        <end position="764"/>
    </location>
</feature>
<dbReference type="EMBL" id="LT608276">
    <property type="protein sequence ID" value="SCO61910.1"/>
    <property type="molecule type" value="Genomic_DNA"/>
</dbReference>
<dbReference type="EMBL" id="LT608148">
    <property type="protein sequence ID" value="SCM25204.1"/>
    <property type="molecule type" value="Genomic_DNA"/>
</dbReference>
<sequence length="1019" mass="120190">MIKIYPYPFSKYVKSLPDPPPYKSREIRKFECKKYENDYNWLLEAKNNLKKCFHLCNACSKKFNYMRCLVKNSNVHYEYILNGQILKNTKKYDDEKEHSGNIYNKNLCDDKNIDIQSHDVKSKILKITNNRLKNSMQSNKTILSEKSIKDNSIIFSNSLNPNENGSLSFNDDVFIFLDSYSNYHKQNENTYHNTKLQNISCLKYADNMPPQYEIDDMIIHIKRYFKNEISYFACKHLTMDDVCNLKDENNNYDNISVYIYDNNREHYMNDCMINMSEGSEVYDLSQLDPMNIIDGKEESISNNFDPIWMKQYGNKYFLDKNDLNEHTEEKKISIENINENDKLYNISYFYNKNNFDNLMSLKGIKHNENFINNIYETEIVGKKVDDSKNHVTIKTGKESNSDYEDNSNIRNYEIEVKPFNIDETERILNLKLLEHIIKNNVPKKDKENELDIRMNIPYFHAKENPETLKKKKIITCSNFDALCAKEIYDHTKDNKSEQKEVKDNKTSLNKKINKTENTKIVNSYNLNDLCEKNCISDVNGDSITKINRYKMKNGKGDNIDKKYIYDKNNFSEELNDINNCDNANQDDINIISRNNTYNSLIEKYEVDLKKYANCTDSPSKNNIKETNYDNTKRYSYHLNKNNVSVSTKKENTSLINFNKAISKCINKKINLDKLNNNENEFFGKYKLNNNYLEHKESIDKNKTKNNDLYSIYKKSKEMREHECKKYINKNISNYKLIFDKETEGRKGDGKNDPRKNISRKKKHDTELKNKLNNILNICSIPNNINIHNKISTSDVEKINLDSNKIVYINNNYFFNVKKNNYIDKCDTETANNVMNYNIQKIDFQLCKNKNDIYCFKYMSNVLSNNGLSKEPILNEEVESNILKGNCDKLNEIRKKNLLKKYLNEALNKNNLHSINGRINNVSNINRQNLSNNKKGKNIYDKNCIHIEKFKKKEKIEGNLYIKHKFNENHKTKKRNIKLEKAPESPQEQEKIPKPLASQLEVNSSSHLKKTPSYPFEEIN</sequence>
<evidence type="ECO:0000313" key="9">
    <source>
        <dbReference type="Proteomes" id="UP000219974"/>
    </source>
</evidence>
<dbReference type="AlphaFoldDB" id="A0A0Y9YKR5"/>
<dbReference type="Proteomes" id="UP000219860">
    <property type="component" value="Chromosome 12"/>
</dbReference>
<protein>
    <submittedName>
        <fullName evidence="2">Uncharacterized protein</fullName>
    </submittedName>
</protein>
<evidence type="ECO:0000313" key="6">
    <source>
        <dbReference type="EMBL" id="SCO63721.1"/>
    </source>
</evidence>
<dbReference type="Proteomes" id="UP000219974">
    <property type="component" value="Chromosome 12"/>
</dbReference>
<feature type="compositionally biased region" description="Basic and acidic residues" evidence="1">
    <location>
        <begin position="743"/>
        <end position="755"/>
    </location>
</feature>
<dbReference type="EMBL" id="LT614638">
    <property type="protein sequence ID" value="SCN27296.1"/>
    <property type="molecule type" value="Genomic_DNA"/>
</dbReference>
<evidence type="ECO:0000313" key="7">
    <source>
        <dbReference type="Proteomes" id="UP000069549"/>
    </source>
</evidence>